<dbReference type="Proteomes" id="UP000034934">
    <property type="component" value="Unassembled WGS sequence"/>
</dbReference>
<dbReference type="AlphaFoldDB" id="A0A0F9YFU1"/>
<dbReference type="PROSITE" id="PS50975">
    <property type="entry name" value="ATP_GRASP"/>
    <property type="match status" value="1"/>
</dbReference>
<keyword evidence="1" id="KW-0067">ATP-binding</keyword>
<evidence type="ECO:0000259" key="2">
    <source>
        <dbReference type="PROSITE" id="PS50975"/>
    </source>
</evidence>
<evidence type="ECO:0000313" key="3">
    <source>
        <dbReference type="EMBL" id="KKP30253.1"/>
    </source>
</evidence>
<dbReference type="EMBL" id="LBOG01000003">
    <property type="protein sequence ID" value="KKP30253.1"/>
    <property type="molecule type" value="Genomic_DNA"/>
</dbReference>
<gene>
    <name evidence="3" type="ORF">UR19_C0003G0089</name>
</gene>
<dbReference type="GO" id="GO:0005524">
    <property type="term" value="F:ATP binding"/>
    <property type="evidence" value="ECO:0007669"/>
    <property type="project" value="UniProtKB-UniRule"/>
</dbReference>
<organism evidence="3 4">
    <name type="scientific">Candidatus Nomurabacteria bacterium GW2011_GWF1_31_48</name>
    <dbReference type="NCBI Taxonomy" id="1618767"/>
    <lineage>
        <taxon>Bacteria</taxon>
        <taxon>Candidatus Nomuraibacteriota</taxon>
    </lineage>
</organism>
<comment type="caution">
    <text evidence="3">The sequence shown here is derived from an EMBL/GenBank/DDBJ whole genome shotgun (WGS) entry which is preliminary data.</text>
</comment>
<keyword evidence="1" id="KW-0547">Nucleotide-binding</keyword>
<sequence length="387" mass="44147">MKYCKDCEPAQEVHAVAYFSVVMNYVSEPFFNIMEMLFKSTAEAISNKTSIPFLKLMVFLGLAHFSDKPDEKDSLRTRCFWDEAIRRGIKMIEFKMGPIKDSFIAEYKGKTITFDGLPRLESDSLKWMDNKGIMKIKFLKEGLPVAKGGTAFTKRKALKIFKEITKPVITKPNLGSRSRHTLIHIDTEEKLIYGFKKAKKLSPLVVIEEELRGYLFRCTLVGGKFVGAVRRDQPEVIGDGIHTLKELMDKENERPERKGPIFHKIVIDPDAEIELKREGIKMEDVPEKDKIITFSQKTSRGIGGSTTEVTDIVHPENIKMLEKLGAYLKDPLVGVDLIIEKIEKPWYTEQHCGIIECNSLPFIDLHHYPLFGKPNNVAGKLWDLALP</sequence>
<dbReference type="SUPFAM" id="SSF56059">
    <property type="entry name" value="Glutathione synthetase ATP-binding domain-like"/>
    <property type="match status" value="1"/>
</dbReference>
<reference evidence="3 4" key="1">
    <citation type="journal article" date="2015" name="Nature">
        <title>rRNA introns, odd ribosomes, and small enigmatic genomes across a large radiation of phyla.</title>
        <authorList>
            <person name="Brown C.T."/>
            <person name="Hug L.A."/>
            <person name="Thomas B.C."/>
            <person name="Sharon I."/>
            <person name="Castelle C.J."/>
            <person name="Singh A."/>
            <person name="Wilkins M.J."/>
            <person name="Williams K.H."/>
            <person name="Banfield J.F."/>
        </authorList>
    </citation>
    <scope>NUCLEOTIDE SEQUENCE [LARGE SCALE GENOMIC DNA]</scope>
</reference>
<accession>A0A0F9YFU1</accession>
<evidence type="ECO:0000256" key="1">
    <source>
        <dbReference type="PROSITE-ProRule" id="PRU00409"/>
    </source>
</evidence>
<protein>
    <recommendedName>
        <fullName evidence="2">ATP-grasp domain-containing protein</fullName>
    </recommendedName>
</protein>
<evidence type="ECO:0000313" key="4">
    <source>
        <dbReference type="Proteomes" id="UP000034934"/>
    </source>
</evidence>
<dbReference type="Gene3D" id="3.30.470.20">
    <property type="entry name" value="ATP-grasp fold, B domain"/>
    <property type="match status" value="2"/>
</dbReference>
<feature type="domain" description="ATP-grasp" evidence="2">
    <location>
        <begin position="135"/>
        <end position="386"/>
    </location>
</feature>
<name>A0A0F9YFU1_9BACT</name>
<proteinExistence type="predicted"/>
<dbReference type="InterPro" id="IPR011761">
    <property type="entry name" value="ATP-grasp"/>
</dbReference>
<dbReference type="GO" id="GO:0046872">
    <property type="term" value="F:metal ion binding"/>
    <property type="evidence" value="ECO:0007669"/>
    <property type="project" value="InterPro"/>
</dbReference>